<comment type="caution">
    <text evidence="3">The sequence shown here is derived from an EMBL/GenBank/DDBJ whole genome shotgun (WGS) entry which is preliminary data.</text>
</comment>
<organism evidence="3 4">
    <name type="scientific">Fodinicola feengrottensis</name>
    <dbReference type="NCBI Taxonomy" id="435914"/>
    <lineage>
        <taxon>Bacteria</taxon>
        <taxon>Bacillati</taxon>
        <taxon>Actinomycetota</taxon>
        <taxon>Actinomycetes</taxon>
        <taxon>Mycobacteriales</taxon>
        <taxon>Fodinicola</taxon>
    </lineage>
</organism>
<protein>
    <submittedName>
        <fullName evidence="3">Pyridoxamine 5'-phosphate oxidase family protein</fullName>
    </submittedName>
</protein>
<dbReference type="SUPFAM" id="SSF50475">
    <property type="entry name" value="FMN-binding split barrel"/>
    <property type="match status" value="1"/>
</dbReference>
<evidence type="ECO:0000313" key="4">
    <source>
        <dbReference type="Proteomes" id="UP001500618"/>
    </source>
</evidence>
<feature type="domain" description="Pyridoxamine 5'-phosphate oxidase N-terminal" evidence="2">
    <location>
        <begin position="5"/>
        <end position="123"/>
    </location>
</feature>
<dbReference type="Pfam" id="PF01243">
    <property type="entry name" value="PNPOx_N"/>
    <property type="match status" value="1"/>
</dbReference>
<dbReference type="Proteomes" id="UP001500618">
    <property type="component" value="Unassembled WGS sequence"/>
</dbReference>
<dbReference type="EMBL" id="BAAANY010000038">
    <property type="protein sequence ID" value="GAA1714096.1"/>
    <property type="molecule type" value="Genomic_DNA"/>
</dbReference>
<dbReference type="PANTHER" id="PTHR35176">
    <property type="entry name" value="HEME OXYGENASE HI_0854-RELATED"/>
    <property type="match status" value="1"/>
</dbReference>
<evidence type="ECO:0000259" key="2">
    <source>
        <dbReference type="Pfam" id="PF01243"/>
    </source>
</evidence>
<reference evidence="4" key="1">
    <citation type="journal article" date="2019" name="Int. J. Syst. Evol. Microbiol.">
        <title>The Global Catalogue of Microorganisms (GCM) 10K type strain sequencing project: providing services to taxonomists for standard genome sequencing and annotation.</title>
        <authorList>
            <consortium name="The Broad Institute Genomics Platform"/>
            <consortium name="The Broad Institute Genome Sequencing Center for Infectious Disease"/>
            <person name="Wu L."/>
            <person name="Ma J."/>
        </authorList>
    </citation>
    <scope>NUCLEOTIDE SEQUENCE [LARGE SCALE GENOMIC DNA]</scope>
    <source>
        <strain evidence="4">JCM 14718</strain>
    </source>
</reference>
<sequence>MDSNELIAFVRERGLAVVASQGPDGTPQAALVGVAATDRGEIVFDTSAGSRKFANIGRQPKVALVIGWEDEVTVQLEGTADIITGAELERCQPFYFEQYPDGRDRAKDPDIAYVRVRPAWLRHCDFRPDTFGFAETTF</sequence>
<gene>
    <name evidence="3" type="ORF">GCM10009765_73930</name>
</gene>
<accession>A0ABP4UYW9</accession>
<dbReference type="InterPro" id="IPR011576">
    <property type="entry name" value="Pyridox_Oxase_N"/>
</dbReference>
<dbReference type="Gene3D" id="2.30.110.10">
    <property type="entry name" value="Electron Transport, Fmn-binding Protein, Chain A"/>
    <property type="match status" value="1"/>
</dbReference>
<evidence type="ECO:0000313" key="3">
    <source>
        <dbReference type="EMBL" id="GAA1714096.1"/>
    </source>
</evidence>
<proteinExistence type="predicted"/>
<dbReference type="InterPro" id="IPR012349">
    <property type="entry name" value="Split_barrel_FMN-bd"/>
</dbReference>
<dbReference type="PANTHER" id="PTHR35176:SF6">
    <property type="entry name" value="HEME OXYGENASE HI_0854-RELATED"/>
    <property type="match status" value="1"/>
</dbReference>
<dbReference type="RefSeq" id="WP_163569663.1">
    <property type="nucleotide sequence ID" value="NZ_BAAANY010000038.1"/>
</dbReference>
<dbReference type="InterPro" id="IPR052019">
    <property type="entry name" value="F420H2_bilvrd_red/Heme_oxyg"/>
</dbReference>
<keyword evidence="1" id="KW-0560">Oxidoreductase</keyword>
<keyword evidence="4" id="KW-1185">Reference proteome</keyword>
<name>A0ABP4UYW9_9ACTN</name>
<evidence type="ECO:0000256" key="1">
    <source>
        <dbReference type="ARBA" id="ARBA00023002"/>
    </source>
</evidence>